<sequence>MENPIFETPSKFAKRVELPEHLIRSMVKQGQLPYINTGRCHVRIHVESALAVLKQYAQQSATEIAVSMPVPIKIVKSETKPVIDRKYKGRPPDSVRLAMKKAK</sequence>
<proteinExistence type="predicted"/>
<reference evidence="1 2" key="1">
    <citation type="journal article" date="2015" name="Genome Announc.">
        <title>Complete Genome Sequence of Pelosinus fermentans JBW45, a Member of a Remarkably Competitive Group of Negativicutes in the Firmicutes Phylum.</title>
        <authorList>
            <person name="De Leon K.B."/>
            <person name="Utturkar S.M."/>
            <person name="Camilleri L.B."/>
            <person name="Elias D.A."/>
            <person name="Arkin A.P."/>
            <person name="Fields M.W."/>
            <person name="Brown S.D."/>
            <person name="Wall J.D."/>
        </authorList>
    </citation>
    <scope>NUCLEOTIDE SEQUENCE [LARGE SCALE GENOMIC DNA]</scope>
    <source>
        <strain evidence="1 2">JBW45</strain>
    </source>
</reference>
<evidence type="ECO:0000313" key="1">
    <source>
        <dbReference type="EMBL" id="AJQ26883.1"/>
    </source>
</evidence>
<dbReference type="STRING" id="1192197.JBW_01533"/>
<dbReference type="Proteomes" id="UP000005361">
    <property type="component" value="Chromosome"/>
</dbReference>
<accession>I9NM61</accession>
<dbReference type="EMBL" id="CP010978">
    <property type="protein sequence ID" value="AJQ26883.1"/>
    <property type="molecule type" value="Genomic_DNA"/>
</dbReference>
<gene>
    <name evidence="1" type="ORF">JBW_01533</name>
</gene>
<dbReference type="AlphaFoldDB" id="I9NM61"/>
<organism evidence="1 2">
    <name type="scientific">Pelosinus fermentans JBW45</name>
    <dbReference type="NCBI Taxonomy" id="1192197"/>
    <lineage>
        <taxon>Bacteria</taxon>
        <taxon>Bacillati</taxon>
        <taxon>Bacillota</taxon>
        <taxon>Negativicutes</taxon>
        <taxon>Selenomonadales</taxon>
        <taxon>Sporomusaceae</taxon>
        <taxon>Pelosinus</taxon>
    </lineage>
</organism>
<name>I9NM61_9FIRM</name>
<evidence type="ECO:0000313" key="2">
    <source>
        <dbReference type="Proteomes" id="UP000005361"/>
    </source>
</evidence>
<dbReference type="OrthoDB" id="1685120at2"/>
<dbReference type="RefSeq" id="WP_007959654.1">
    <property type="nucleotide sequence ID" value="NZ_CP010978.1"/>
</dbReference>
<protein>
    <recommendedName>
        <fullName evidence="3">DNA binding domain protein, excisionase family</fullName>
    </recommendedName>
</protein>
<dbReference type="HOGENOM" id="CLU_2261072_0_0_9"/>
<dbReference type="KEGG" id="pft:JBW_01533"/>
<reference evidence="2" key="2">
    <citation type="submission" date="2015-02" db="EMBL/GenBank/DDBJ databases">
        <title>Complete Genome Sequence of Pelosinus fermentans JBW45.</title>
        <authorList>
            <person name="De Leon K.B."/>
            <person name="Utturkar S.M."/>
            <person name="Camilleri L.B."/>
            <person name="Arkin A.P."/>
            <person name="Fields M.W."/>
            <person name="Brown S.D."/>
            <person name="Wall J.D."/>
        </authorList>
    </citation>
    <scope>NUCLEOTIDE SEQUENCE [LARGE SCALE GENOMIC DNA]</scope>
    <source>
        <strain evidence="2">JBW45</strain>
    </source>
</reference>
<evidence type="ECO:0008006" key="3">
    <source>
        <dbReference type="Google" id="ProtNLM"/>
    </source>
</evidence>